<feature type="signal peptide" evidence="1">
    <location>
        <begin position="1"/>
        <end position="18"/>
    </location>
</feature>
<evidence type="ECO:0000313" key="2">
    <source>
        <dbReference type="EMBL" id="PKU44092.1"/>
    </source>
</evidence>
<dbReference type="EMBL" id="KZ505850">
    <property type="protein sequence ID" value="PKU44092.1"/>
    <property type="molecule type" value="Genomic_DNA"/>
</dbReference>
<sequence length="96" mass="10485">MWVFTCTVSVPELFKALALLTVRNLISGGCATIPESDLEERTVIPGSAATFPSGGPMARQKSKHDREDLVAILRVKSLMLVNNEYLHKADGKADEK</sequence>
<evidence type="ECO:0000313" key="3">
    <source>
        <dbReference type="Proteomes" id="UP000233556"/>
    </source>
</evidence>
<reference evidence="3" key="1">
    <citation type="submission" date="2017-11" db="EMBL/GenBank/DDBJ databases">
        <authorList>
            <person name="Lima N.C."/>
            <person name="Parody-Merino A.M."/>
            <person name="Battley P.F."/>
            <person name="Fidler A.E."/>
            <person name="Prosdocimi F."/>
        </authorList>
    </citation>
    <scope>NUCLEOTIDE SEQUENCE [LARGE SCALE GENOMIC DNA]</scope>
</reference>
<keyword evidence="1" id="KW-0732">Signal</keyword>
<feature type="chain" id="PRO_5014130778" evidence="1">
    <location>
        <begin position="19"/>
        <end position="96"/>
    </location>
</feature>
<dbReference type="AlphaFoldDB" id="A0A2I0UDG7"/>
<organism evidence="2 3">
    <name type="scientific">Limosa lapponica baueri</name>
    <dbReference type="NCBI Taxonomy" id="1758121"/>
    <lineage>
        <taxon>Eukaryota</taxon>
        <taxon>Metazoa</taxon>
        <taxon>Chordata</taxon>
        <taxon>Craniata</taxon>
        <taxon>Vertebrata</taxon>
        <taxon>Euteleostomi</taxon>
        <taxon>Archelosauria</taxon>
        <taxon>Archosauria</taxon>
        <taxon>Dinosauria</taxon>
        <taxon>Saurischia</taxon>
        <taxon>Theropoda</taxon>
        <taxon>Coelurosauria</taxon>
        <taxon>Aves</taxon>
        <taxon>Neognathae</taxon>
        <taxon>Neoaves</taxon>
        <taxon>Charadriiformes</taxon>
        <taxon>Scolopacidae</taxon>
        <taxon>Limosa</taxon>
    </lineage>
</organism>
<keyword evidence="3" id="KW-1185">Reference proteome</keyword>
<protein>
    <submittedName>
        <fullName evidence="2">Protein pthb1-like</fullName>
    </submittedName>
</protein>
<gene>
    <name evidence="2" type="ORF">llap_5611</name>
</gene>
<name>A0A2I0UDG7_LIMLA</name>
<accession>A0A2I0UDG7</accession>
<reference evidence="3" key="2">
    <citation type="submission" date="2017-12" db="EMBL/GenBank/DDBJ databases">
        <title>Genome sequence of the Bar-tailed Godwit (Limosa lapponica baueri).</title>
        <authorList>
            <person name="Lima N.C.B."/>
            <person name="Parody-Merino A.M."/>
            <person name="Battley P.F."/>
            <person name="Fidler A.E."/>
            <person name="Prosdocimi F."/>
        </authorList>
    </citation>
    <scope>NUCLEOTIDE SEQUENCE [LARGE SCALE GENOMIC DNA]</scope>
</reference>
<proteinExistence type="predicted"/>
<evidence type="ECO:0000256" key="1">
    <source>
        <dbReference type="SAM" id="SignalP"/>
    </source>
</evidence>
<dbReference type="Proteomes" id="UP000233556">
    <property type="component" value="Unassembled WGS sequence"/>
</dbReference>